<proteinExistence type="predicted"/>
<dbReference type="AlphaFoldDB" id="A0A3B5KC28"/>
<protein>
    <submittedName>
        <fullName evidence="8">CKLF-like MARVEL transmembrane domain containing 8b</fullName>
    </submittedName>
</protein>
<dbReference type="GO" id="GO:0042552">
    <property type="term" value="P:myelination"/>
    <property type="evidence" value="ECO:0007669"/>
    <property type="project" value="TreeGrafter"/>
</dbReference>
<dbReference type="InterPro" id="IPR013295">
    <property type="entry name" value="MAL"/>
</dbReference>
<evidence type="ECO:0000259" key="7">
    <source>
        <dbReference type="PROSITE" id="PS51225"/>
    </source>
</evidence>
<evidence type="ECO:0000256" key="2">
    <source>
        <dbReference type="ARBA" id="ARBA00022692"/>
    </source>
</evidence>
<dbReference type="InterPro" id="IPR050578">
    <property type="entry name" value="MARVEL-CKLF_proteins"/>
</dbReference>
<feature type="domain" description="MARVEL" evidence="7">
    <location>
        <begin position="69"/>
        <end position="202"/>
    </location>
</feature>
<feature type="transmembrane region" description="Helical" evidence="6">
    <location>
        <begin position="75"/>
        <end position="95"/>
    </location>
</feature>
<sequence>MSCIYQFQQRGVFWYRNTTSSVTRTVGPKHTGRLCGSTMERNAAISVHETPSGPERTIANSTLAFDQPFTTTAKGLLLLAEILSGTMVWILIAGTEYFHVPALCWVMFVAILFWLLTIFLFIIYLIGAHKRMPFVPWNTVSLCLNCSAAALYLLTAAIEALSVSQATRGRHNYRCWAASTFFSFLSSVLYTGSSFLSYRAWNTARGGQEN</sequence>
<dbReference type="PROSITE" id="PS51225">
    <property type="entry name" value="MARVEL"/>
    <property type="match status" value="1"/>
</dbReference>
<name>A0A3B5KC28_TAKRU</name>
<reference evidence="8 9" key="1">
    <citation type="journal article" date="2011" name="Genome Biol. Evol.">
        <title>Integration of the genetic map and genome assembly of fugu facilitates insights into distinct features of genome evolution in teleosts and mammals.</title>
        <authorList>
            <person name="Kai W."/>
            <person name="Kikuchi K."/>
            <person name="Tohari S."/>
            <person name="Chew A.K."/>
            <person name="Tay A."/>
            <person name="Fujiwara A."/>
            <person name="Hosoya S."/>
            <person name="Suetake H."/>
            <person name="Naruse K."/>
            <person name="Brenner S."/>
            <person name="Suzuki Y."/>
            <person name="Venkatesh B."/>
        </authorList>
    </citation>
    <scope>NUCLEOTIDE SEQUENCE [LARGE SCALE GENOMIC DNA]</scope>
</reference>
<reference evidence="8" key="2">
    <citation type="submission" date="2025-08" db="UniProtKB">
        <authorList>
            <consortium name="Ensembl"/>
        </authorList>
    </citation>
    <scope>IDENTIFICATION</scope>
</reference>
<dbReference type="GO" id="GO:0019911">
    <property type="term" value="F:structural constituent of myelin sheath"/>
    <property type="evidence" value="ECO:0007669"/>
    <property type="project" value="TreeGrafter"/>
</dbReference>
<keyword evidence="3 6" id="KW-1133">Transmembrane helix</keyword>
<feature type="transmembrane region" description="Helical" evidence="6">
    <location>
        <begin position="173"/>
        <end position="192"/>
    </location>
</feature>
<accession>A0A3B5KC28</accession>
<evidence type="ECO:0000256" key="1">
    <source>
        <dbReference type="ARBA" id="ARBA00004141"/>
    </source>
</evidence>
<dbReference type="InterPro" id="IPR008253">
    <property type="entry name" value="Marvel"/>
</dbReference>
<keyword evidence="4 5" id="KW-0472">Membrane</keyword>
<dbReference type="OMA" id="VRGRHNY"/>
<evidence type="ECO:0000256" key="5">
    <source>
        <dbReference type="PROSITE-ProRule" id="PRU00581"/>
    </source>
</evidence>
<organism evidence="8 9">
    <name type="scientific">Takifugu rubripes</name>
    <name type="common">Japanese pufferfish</name>
    <name type="synonym">Fugu rubripes</name>
    <dbReference type="NCBI Taxonomy" id="31033"/>
    <lineage>
        <taxon>Eukaryota</taxon>
        <taxon>Metazoa</taxon>
        <taxon>Chordata</taxon>
        <taxon>Craniata</taxon>
        <taxon>Vertebrata</taxon>
        <taxon>Euteleostomi</taxon>
        <taxon>Actinopterygii</taxon>
        <taxon>Neopterygii</taxon>
        <taxon>Teleostei</taxon>
        <taxon>Neoteleostei</taxon>
        <taxon>Acanthomorphata</taxon>
        <taxon>Eupercaria</taxon>
        <taxon>Tetraodontiformes</taxon>
        <taxon>Tetradontoidea</taxon>
        <taxon>Tetraodontidae</taxon>
        <taxon>Takifugu</taxon>
    </lineage>
</organism>
<keyword evidence="2 5" id="KW-0812">Transmembrane</keyword>
<dbReference type="PANTHER" id="PTHR22776">
    <property type="entry name" value="MARVEL-CONTAINING POTENTIAL LIPID RAFT-ASSOCIATED PROTEIN"/>
    <property type="match status" value="1"/>
</dbReference>
<evidence type="ECO:0000256" key="6">
    <source>
        <dbReference type="SAM" id="Phobius"/>
    </source>
</evidence>
<gene>
    <name evidence="8" type="primary">cmtm8b</name>
</gene>
<keyword evidence="9" id="KW-1185">Reference proteome</keyword>
<dbReference type="PRINTS" id="PR01884">
    <property type="entry name" value="MALPROTEIN"/>
</dbReference>
<dbReference type="GO" id="GO:0016020">
    <property type="term" value="C:membrane"/>
    <property type="evidence" value="ECO:0007669"/>
    <property type="project" value="UniProtKB-SubCell"/>
</dbReference>
<reference evidence="8" key="3">
    <citation type="submission" date="2025-09" db="UniProtKB">
        <authorList>
            <consortium name="Ensembl"/>
        </authorList>
    </citation>
    <scope>IDENTIFICATION</scope>
</reference>
<dbReference type="Pfam" id="PF01284">
    <property type="entry name" value="MARVEL"/>
    <property type="match status" value="1"/>
</dbReference>
<evidence type="ECO:0000256" key="4">
    <source>
        <dbReference type="ARBA" id="ARBA00023136"/>
    </source>
</evidence>
<feature type="transmembrane region" description="Helical" evidence="6">
    <location>
        <begin position="102"/>
        <end position="127"/>
    </location>
</feature>
<dbReference type="Ensembl" id="ENSTRUT00000048964.2">
    <property type="protein sequence ID" value="ENSTRUP00000053556.2"/>
    <property type="gene ID" value="ENSTRUG00000022817.2"/>
</dbReference>
<comment type="subcellular location">
    <subcellularLocation>
        <location evidence="1">Membrane</location>
        <topology evidence="1">Multi-pass membrane protein</topology>
    </subcellularLocation>
</comment>
<evidence type="ECO:0000256" key="3">
    <source>
        <dbReference type="ARBA" id="ARBA00022989"/>
    </source>
</evidence>
<dbReference type="PANTHER" id="PTHR22776:SF10">
    <property type="entry name" value="CKLF-LIKE MARVEL TRANSMEMBRANE DOMAIN-CONTAINING PROTEIN 8"/>
    <property type="match status" value="1"/>
</dbReference>
<evidence type="ECO:0000313" key="9">
    <source>
        <dbReference type="Proteomes" id="UP000005226"/>
    </source>
</evidence>
<feature type="transmembrane region" description="Helical" evidence="6">
    <location>
        <begin position="139"/>
        <end position="161"/>
    </location>
</feature>
<dbReference type="GeneTree" id="ENSGT00940000160520"/>
<dbReference type="Proteomes" id="UP000005226">
    <property type="component" value="Chromosome 7"/>
</dbReference>
<evidence type="ECO:0000313" key="8">
    <source>
        <dbReference type="Ensembl" id="ENSTRUP00000053556.2"/>
    </source>
</evidence>
<dbReference type="STRING" id="31033.ENSTRUP00000053556"/>
<dbReference type="InParanoid" id="A0A3B5KC28"/>